<gene>
    <name evidence="2" type="ORF">BaRGS_00040261</name>
</gene>
<dbReference type="Proteomes" id="UP001519460">
    <property type="component" value="Unassembled WGS sequence"/>
</dbReference>
<comment type="caution">
    <text evidence="2">The sequence shown here is derived from an EMBL/GenBank/DDBJ whole genome shotgun (WGS) entry which is preliminary data.</text>
</comment>
<protein>
    <recommendedName>
        <fullName evidence="4">Plasma membrane (H+) ATPase</fullName>
    </recommendedName>
</protein>
<feature type="non-terminal residue" evidence="2">
    <location>
        <position position="86"/>
    </location>
</feature>
<dbReference type="EMBL" id="JACVVK020000781">
    <property type="protein sequence ID" value="KAK7446629.1"/>
    <property type="molecule type" value="Genomic_DNA"/>
</dbReference>
<feature type="region of interest" description="Disordered" evidence="1">
    <location>
        <begin position="67"/>
        <end position="86"/>
    </location>
</feature>
<proteinExistence type="predicted"/>
<dbReference type="AlphaFoldDB" id="A0ABD0J0R9"/>
<feature type="compositionally biased region" description="Low complexity" evidence="1">
    <location>
        <begin position="67"/>
        <end position="76"/>
    </location>
</feature>
<organism evidence="2 3">
    <name type="scientific">Batillaria attramentaria</name>
    <dbReference type="NCBI Taxonomy" id="370345"/>
    <lineage>
        <taxon>Eukaryota</taxon>
        <taxon>Metazoa</taxon>
        <taxon>Spiralia</taxon>
        <taxon>Lophotrochozoa</taxon>
        <taxon>Mollusca</taxon>
        <taxon>Gastropoda</taxon>
        <taxon>Caenogastropoda</taxon>
        <taxon>Sorbeoconcha</taxon>
        <taxon>Cerithioidea</taxon>
        <taxon>Batillariidae</taxon>
        <taxon>Batillaria</taxon>
    </lineage>
</organism>
<name>A0ABD0J0R9_9CAEN</name>
<evidence type="ECO:0008006" key="4">
    <source>
        <dbReference type="Google" id="ProtNLM"/>
    </source>
</evidence>
<evidence type="ECO:0000256" key="1">
    <source>
        <dbReference type="SAM" id="MobiDB-lite"/>
    </source>
</evidence>
<keyword evidence="3" id="KW-1185">Reference proteome</keyword>
<accession>A0ABD0J0R9</accession>
<reference evidence="2 3" key="1">
    <citation type="journal article" date="2023" name="Sci. Data">
        <title>Genome assembly of the Korean intertidal mud-creeper Batillaria attramentaria.</title>
        <authorList>
            <person name="Patra A.K."/>
            <person name="Ho P.T."/>
            <person name="Jun S."/>
            <person name="Lee S.J."/>
            <person name="Kim Y."/>
            <person name="Won Y.J."/>
        </authorList>
    </citation>
    <scope>NUCLEOTIDE SEQUENCE [LARGE SCALE GENOMIC DNA]</scope>
    <source>
        <strain evidence="2">Wonlab-2016</strain>
    </source>
</reference>
<feature type="non-terminal residue" evidence="2">
    <location>
        <position position="1"/>
    </location>
</feature>
<evidence type="ECO:0000313" key="3">
    <source>
        <dbReference type="Proteomes" id="UP001519460"/>
    </source>
</evidence>
<sequence>WGANWGVTPVSDKTILTSALSPTSPAAAVALTSLEQVGNKARAEIDGLRDVTVTRTSTQHTVLTNARNRPRAAAEAQTRANRTILQ</sequence>
<evidence type="ECO:0000313" key="2">
    <source>
        <dbReference type="EMBL" id="KAK7446629.1"/>
    </source>
</evidence>